<dbReference type="EMBL" id="JAOCDG010000003">
    <property type="protein sequence ID" value="MDH0687078.1"/>
    <property type="molecule type" value="Genomic_DNA"/>
</dbReference>
<organism evidence="1 2">
    <name type="scientific">Stutzerimonas stutzeri</name>
    <name type="common">Pseudomonas stutzeri</name>
    <dbReference type="NCBI Taxonomy" id="316"/>
    <lineage>
        <taxon>Bacteria</taxon>
        <taxon>Pseudomonadati</taxon>
        <taxon>Pseudomonadota</taxon>
        <taxon>Gammaproteobacteria</taxon>
        <taxon>Pseudomonadales</taxon>
        <taxon>Pseudomonadaceae</taxon>
        <taxon>Stutzerimonas</taxon>
    </lineage>
</organism>
<comment type="caution">
    <text evidence="1">The sequence shown here is derived from an EMBL/GenBank/DDBJ whole genome shotgun (WGS) entry which is preliminary data.</text>
</comment>
<dbReference type="CDD" id="cd16412">
    <property type="entry name" value="dndB"/>
    <property type="match status" value="1"/>
</dbReference>
<accession>A0ABD4XW42</accession>
<reference evidence="1" key="1">
    <citation type="submission" date="2022-09" db="EMBL/GenBank/DDBJ databases">
        <title>Intensive care unit water sources are persistently colonized with multi-drug resistant bacteria and are the site of extensive horizontal gene transfer of antibiotic resistance genes.</title>
        <authorList>
            <person name="Diorio-Toth L."/>
        </authorList>
    </citation>
    <scope>NUCLEOTIDE SEQUENCE</scope>
    <source>
        <strain evidence="1">GD03864</strain>
    </source>
</reference>
<dbReference type="InterPro" id="IPR017601">
    <property type="entry name" value="DGQHR-contain_dom"/>
</dbReference>
<sequence>MHRDEFSAREKARKLNTQSNARWKEDDFVAVHCPDGLKKGDIREDLIVEWEKKQVRDKGFRLMQAILAEELTGKRDMHAEDAGVILYDLGLTLEQLREMYEVEVREKHAVQVQQMQEMAQRKARGFEAQQSVNSLRNQVTFSVPAVRGVQAGKEFYLTQVPYGVLAKMFVFDDEQVPAELRAQRTLNPKRAQGISEYMLSNRDDYVLPSLTASVDKAMCFEPIEGNDRLGTLYIPMDATMLINDGQHRRYAIELCLKADAGFQHETAPVQIHFDQGLKRSQQIFSDINSRQVKPSSSINALYDHRNPFNAWVLDLLAAMPDVKRRIDFENANPGARSYKLWSLVSFKRFVTLLTGVGDKTIGLIDKDRLGEVSGFVVRFMEECSNHIPQWNPMLQAQIPALDVREQFVIGHAVFLEALGVFARVALFHGTYLTAAERDAKLITPDRAKWMRLAMLQGISPAKDHPDWQGRCVHLGKMQKTTDGVKSTAALLLKLASIELPAELAQVDARVLAARDGS</sequence>
<dbReference type="AlphaFoldDB" id="A0ABD4XW42"/>
<dbReference type="Pfam" id="PF14072">
    <property type="entry name" value="DndB"/>
    <property type="match status" value="1"/>
</dbReference>
<proteinExistence type="predicted"/>
<dbReference type="RefSeq" id="WP_279649030.1">
    <property type="nucleotide sequence ID" value="NZ_JAOCDG010000003.1"/>
</dbReference>
<dbReference type="NCBIfam" id="TIGR03187">
    <property type="entry name" value="DGQHR"/>
    <property type="match status" value="1"/>
</dbReference>
<dbReference type="InterPro" id="IPR017642">
    <property type="entry name" value="DNA_S_mod_DndB"/>
</dbReference>
<evidence type="ECO:0000313" key="2">
    <source>
        <dbReference type="Proteomes" id="UP001161139"/>
    </source>
</evidence>
<protein>
    <submittedName>
        <fullName evidence="1">DNA sulfur modification protein DndB</fullName>
    </submittedName>
</protein>
<gene>
    <name evidence="1" type="ORF">N5D09_03120</name>
</gene>
<dbReference type="Proteomes" id="UP001161139">
    <property type="component" value="Unassembled WGS sequence"/>
</dbReference>
<evidence type="ECO:0000313" key="1">
    <source>
        <dbReference type="EMBL" id="MDH0687078.1"/>
    </source>
</evidence>
<name>A0ABD4XW42_STUST</name>